<organism evidence="8 9">
    <name type="scientific">Extremus antarcticus</name>
    <dbReference type="NCBI Taxonomy" id="702011"/>
    <lineage>
        <taxon>Eukaryota</taxon>
        <taxon>Fungi</taxon>
        <taxon>Dikarya</taxon>
        <taxon>Ascomycota</taxon>
        <taxon>Pezizomycotina</taxon>
        <taxon>Dothideomycetes</taxon>
        <taxon>Dothideomycetidae</taxon>
        <taxon>Mycosphaerellales</taxon>
        <taxon>Extremaceae</taxon>
        <taxon>Extremus</taxon>
    </lineage>
</organism>
<comment type="similarity">
    <text evidence="2">Belongs to the major facilitator superfamily. Sugar transporter (TC 2.A.1.1) family.</text>
</comment>
<dbReference type="PANTHER" id="PTHR48022:SF26">
    <property type="entry name" value="MAJOR FACILITATOR SUPERFAMILY (MFS) PROFILE DOMAIN-CONTAINING PROTEIN-RELATED"/>
    <property type="match status" value="1"/>
</dbReference>
<keyword evidence="9" id="KW-1185">Reference proteome</keyword>
<dbReference type="InterPro" id="IPR020846">
    <property type="entry name" value="MFS_dom"/>
</dbReference>
<feature type="transmembrane region" description="Helical" evidence="6">
    <location>
        <begin position="75"/>
        <end position="99"/>
    </location>
</feature>
<dbReference type="AlphaFoldDB" id="A0AAJ0DGA8"/>
<evidence type="ECO:0000256" key="6">
    <source>
        <dbReference type="SAM" id="Phobius"/>
    </source>
</evidence>
<dbReference type="InterPro" id="IPR005828">
    <property type="entry name" value="MFS_sugar_transport-like"/>
</dbReference>
<evidence type="ECO:0000256" key="1">
    <source>
        <dbReference type="ARBA" id="ARBA00004141"/>
    </source>
</evidence>
<protein>
    <recommendedName>
        <fullName evidence="7">Major facilitator superfamily (MFS) profile domain-containing protein</fullName>
    </recommendedName>
</protein>
<dbReference type="InterPro" id="IPR036259">
    <property type="entry name" value="MFS_trans_sf"/>
</dbReference>
<dbReference type="SUPFAM" id="SSF103473">
    <property type="entry name" value="MFS general substrate transporter"/>
    <property type="match status" value="1"/>
</dbReference>
<gene>
    <name evidence="8" type="ORF">LTR09_005463</name>
</gene>
<comment type="subcellular location">
    <subcellularLocation>
        <location evidence="1">Membrane</location>
        <topology evidence="1">Multi-pass membrane protein</topology>
    </subcellularLocation>
</comment>
<evidence type="ECO:0000256" key="5">
    <source>
        <dbReference type="ARBA" id="ARBA00023136"/>
    </source>
</evidence>
<name>A0AAJ0DGA8_9PEZI</name>
<dbReference type="GO" id="GO:0005351">
    <property type="term" value="F:carbohydrate:proton symporter activity"/>
    <property type="evidence" value="ECO:0007669"/>
    <property type="project" value="TreeGrafter"/>
</dbReference>
<keyword evidence="4 6" id="KW-1133">Transmembrane helix</keyword>
<dbReference type="EMBL" id="JAWDJX010000016">
    <property type="protein sequence ID" value="KAK3053294.1"/>
    <property type="molecule type" value="Genomic_DNA"/>
</dbReference>
<dbReference type="Gene3D" id="1.20.1250.20">
    <property type="entry name" value="MFS general substrate transporter like domains"/>
    <property type="match status" value="1"/>
</dbReference>
<keyword evidence="3 6" id="KW-0812">Transmembrane</keyword>
<accession>A0AAJ0DGA8</accession>
<feature type="transmembrane region" description="Helical" evidence="6">
    <location>
        <begin position="15"/>
        <end position="36"/>
    </location>
</feature>
<feature type="transmembrane region" description="Helical" evidence="6">
    <location>
        <begin position="120"/>
        <end position="137"/>
    </location>
</feature>
<sequence>MPTVLVTNVGVERNTALLVAGFVQLMFVIGNTLPALALDRMGRKWTMIWGCAGLCICMAMIAILLSFGGGSTSSAAIAFFFLYMLIFGGTINVVPWVYGPEILPLNARTRGTSISVSAHWLWNFFIVMISPVLINNIGWRTYLIFMCLLASFCPIIYFYYPETSNLGLEEIDQIFLPKEMGGLDGNARIRFTPEMAAVRNRSIGEKRGQDTQVLESV</sequence>
<comment type="caution">
    <text evidence="8">The sequence shown here is derived from an EMBL/GenBank/DDBJ whole genome shotgun (WGS) entry which is preliminary data.</text>
</comment>
<evidence type="ECO:0000256" key="2">
    <source>
        <dbReference type="ARBA" id="ARBA00010992"/>
    </source>
</evidence>
<evidence type="ECO:0000313" key="9">
    <source>
        <dbReference type="Proteomes" id="UP001271007"/>
    </source>
</evidence>
<dbReference type="Proteomes" id="UP001271007">
    <property type="component" value="Unassembled WGS sequence"/>
</dbReference>
<dbReference type="PROSITE" id="PS50850">
    <property type="entry name" value="MFS"/>
    <property type="match status" value="1"/>
</dbReference>
<dbReference type="InterPro" id="IPR050360">
    <property type="entry name" value="MFS_Sugar_Transporters"/>
</dbReference>
<proteinExistence type="inferred from homology"/>
<feature type="domain" description="Major facilitator superfamily (MFS) profile" evidence="7">
    <location>
        <begin position="1"/>
        <end position="164"/>
    </location>
</feature>
<evidence type="ECO:0000259" key="7">
    <source>
        <dbReference type="PROSITE" id="PS50850"/>
    </source>
</evidence>
<dbReference type="PANTHER" id="PTHR48022">
    <property type="entry name" value="PLASTIDIC GLUCOSE TRANSPORTER 4"/>
    <property type="match status" value="1"/>
</dbReference>
<evidence type="ECO:0000256" key="3">
    <source>
        <dbReference type="ARBA" id="ARBA00022692"/>
    </source>
</evidence>
<feature type="transmembrane region" description="Helical" evidence="6">
    <location>
        <begin position="143"/>
        <end position="160"/>
    </location>
</feature>
<evidence type="ECO:0000256" key="4">
    <source>
        <dbReference type="ARBA" id="ARBA00022989"/>
    </source>
</evidence>
<reference evidence="8" key="1">
    <citation type="submission" date="2023-04" db="EMBL/GenBank/DDBJ databases">
        <title>Black Yeasts Isolated from many extreme environments.</title>
        <authorList>
            <person name="Coleine C."/>
            <person name="Stajich J.E."/>
            <person name="Selbmann L."/>
        </authorList>
    </citation>
    <scope>NUCLEOTIDE SEQUENCE</scope>
    <source>
        <strain evidence="8">CCFEE 5312</strain>
    </source>
</reference>
<feature type="transmembrane region" description="Helical" evidence="6">
    <location>
        <begin position="48"/>
        <end position="69"/>
    </location>
</feature>
<keyword evidence="5 6" id="KW-0472">Membrane</keyword>
<dbReference type="GO" id="GO:0016020">
    <property type="term" value="C:membrane"/>
    <property type="evidence" value="ECO:0007669"/>
    <property type="project" value="UniProtKB-SubCell"/>
</dbReference>
<evidence type="ECO:0000313" key="8">
    <source>
        <dbReference type="EMBL" id="KAK3053294.1"/>
    </source>
</evidence>
<dbReference type="Pfam" id="PF00083">
    <property type="entry name" value="Sugar_tr"/>
    <property type="match status" value="1"/>
</dbReference>